<dbReference type="PANTHER" id="PTHR11907">
    <property type="entry name" value="AMIDOPHOSPHORIBOSYLTRANSFERASE"/>
    <property type="match status" value="1"/>
</dbReference>
<dbReference type="Gene3D" id="3.60.20.10">
    <property type="entry name" value="Glutamine Phosphoribosylpyrophosphate, subunit 1, domain 1"/>
    <property type="match status" value="1"/>
</dbReference>
<accession>A0A354Z021</accession>
<keyword evidence="1 3" id="KW-0808">Transferase</keyword>
<comment type="caution">
    <text evidence="3">The sequence shown here is derived from an EMBL/GenBank/DDBJ whole genome shotgun (WGS) entry which is preliminary data.</text>
</comment>
<dbReference type="InterPro" id="IPR029055">
    <property type="entry name" value="Ntn_hydrolases_N"/>
</dbReference>
<name>A0A354Z021_9FIRM</name>
<dbReference type="Proteomes" id="UP000263273">
    <property type="component" value="Unassembled WGS sequence"/>
</dbReference>
<protein>
    <submittedName>
        <fullName evidence="3">Amidophosphoribosyltransferase</fullName>
        <ecNumber evidence="3">2.4.2.14</ecNumber>
    </submittedName>
</protein>
<dbReference type="SUPFAM" id="SSF53271">
    <property type="entry name" value="PRTase-like"/>
    <property type="match status" value="1"/>
</dbReference>
<gene>
    <name evidence="3" type="ORF">DDZ44_10250</name>
</gene>
<dbReference type="Gene3D" id="3.40.50.2020">
    <property type="match status" value="1"/>
</dbReference>
<dbReference type="AlphaFoldDB" id="A0A354Z021"/>
<feature type="non-terminal residue" evidence="3">
    <location>
        <position position="1"/>
    </location>
</feature>
<dbReference type="EMBL" id="DNZF01000221">
    <property type="protein sequence ID" value="HBK54306.1"/>
    <property type="molecule type" value="Genomic_DNA"/>
</dbReference>
<proteinExistence type="predicted"/>
<dbReference type="InterPro" id="IPR029057">
    <property type="entry name" value="PRTase-like"/>
</dbReference>
<dbReference type="GO" id="GO:0004044">
    <property type="term" value="F:amidophosphoribosyltransferase activity"/>
    <property type="evidence" value="ECO:0007669"/>
    <property type="project" value="UniProtKB-EC"/>
</dbReference>
<evidence type="ECO:0000313" key="3">
    <source>
        <dbReference type="EMBL" id="HBK54306.1"/>
    </source>
</evidence>
<evidence type="ECO:0000256" key="2">
    <source>
        <dbReference type="ARBA" id="ARBA00022962"/>
    </source>
</evidence>
<dbReference type="EC" id="2.4.2.14" evidence="3"/>
<reference evidence="3 4" key="1">
    <citation type="journal article" date="2018" name="Nat. Biotechnol.">
        <title>A standardized bacterial taxonomy based on genome phylogeny substantially revises the tree of life.</title>
        <authorList>
            <person name="Parks D.H."/>
            <person name="Chuvochina M."/>
            <person name="Waite D.W."/>
            <person name="Rinke C."/>
            <person name="Skarshewski A."/>
            <person name="Chaumeil P.A."/>
            <person name="Hugenholtz P."/>
        </authorList>
    </citation>
    <scope>NUCLEOTIDE SEQUENCE [LARGE SCALE GENOMIC DNA]</scope>
    <source>
        <strain evidence="3">UBA10948</strain>
    </source>
</reference>
<sequence length="84" mass="9302">AGATEVHMVVASPPTRFPCYYGIDTSRREELIASTMDKTEIEKFIGADSLHYLSMEAMFAAMKSGEDTFCSACFSGKYPMEIET</sequence>
<evidence type="ECO:0000256" key="1">
    <source>
        <dbReference type="ARBA" id="ARBA00022679"/>
    </source>
</evidence>
<evidence type="ECO:0000313" key="4">
    <source>
        <dbReference type="Proteomes" id="UP000263273"/>
    </source>
</evidence>
<keyword evidence="3" id="KW-0328">Glycosyltransferase</keyword>
<keyword evidence="2" id="KW-0315">Glutamine amidotransferase</keyword>
<organism evidence="3 4">
    <name type="scientific">Syntrophomonas wolfei</name>
    <dbReference type="NCBI Taxonomy" id="863"/>
    <lineage>
        <taxon>Bacteria</taxon>
        <taxon>Bacillati</taxon>
        <taxon>Bacillota</taxon>
        <taxon>Clostridia</taxon>
        <taxon>Eubacteriales</taxon>
        <taxon>Syntrophomonadaceae</taxon>
        <taxon>Syntrophomonas</taxon>
    </lineage>
</organism>